<evidence type="ECO:0000313" key="2">
    <source>
        <dbReference type="EMBL" id="KJE89987.1"/>
    </source>
</evidence>
<dbReference type="EMBL" id="KE346361">
    <property type="protein sequence ID" value="KJE89987.1"/>
    <property type="molecule type" value="Genomic_DNA"/>
</dbReference>
<dbReference type="Pfam" id="PF06127">
    <property type="entry name" value="Mpo1-like"/>
    <property type="match status" value="1"/>
</dbReference>
<proteinExistence type="predicted"/>
<dbReference type="OrthoDB" id="5511466at2759"/>
<dbReference type="InterPro" id="IPR009305">
    <property type="entry name" value="Mpo1-like"/>
</dbReference>
<organism evidence="2 3">
    <name type="scientific">Capsaspora owczarzaki (strain ATCC 30864)</name>
    <dbReference type="NCBI Taxonomy" id="595528"/>
    <lineage>
        <taxon>Eukaryota</taxon>
        <taxon>Filasterea</taxon>
        <taxon>Capsaspora</taxon>
    </lineage>
</organism>
<gene>
    <name evidence="2" type="ORF">CAOG_001376</name>
</gene>
<dbReference type="eggNOG" id="ENOG502S1IP">
    <property type="taxonomic scope" value="Eukaryota"/>
</dbReference>
<dbReference type="PANTHER" id="PTHR34205:SF2">
    <property type="entry name" value="DUF962 DOMAIN-CONTAINING PROTEIN"/>
    <property type="match status" value="1"/>
</dbReference>
<accession>A0A0D2VJ25</accession>
<evidence type="ECO:0000256" key="1">
    <source>
        <dbReference type="SAM" id="Phobius"/>
    </source>
</evidence>
<feature type="transmembrane region" description="Helical" evidence="1">
    <location>
        <begin position="21"/>
        <end position="43"/>
    </location>
</feature>
<evidence type="ECO:0000313" key="3">
    <source>
        <dbReference type="Proteomes" id="UP000008743"/>
    </source>
</evidence>
<dbReference type="AlphaFoldDB" id="A0A0D2VJ25"/>
<keyword evidence="1" id="KW-0812">Transmembrane</keyword>
<sequence length="120" mass="13682">MASTLTFNKFYPFYQSQHRDPVCRLLHVIGTTIVVSIVAAAIATANARLLLFTPLVGYGFAWVGHFFFERNKPATFKHPFYSLMGDFVMWFNIIRGEETISSPYVKRNGNSNLKTTRPSQ</sequence>
<feature type="transmembrane region" description="Helical" evidence="1">
    <location>
        <begin position="49"/>
        <end position="68"/>
    </location>
</feature>
<keyword evidence="3" id="KW-1185">Reference proteome</keyword>
<dbReference type="PANTHER" id="PTHR34205">
    <property type="entry name" value="TRANSMEMBRANE PROTEIN"/>
    <property type="match status" value="1"/>
</dbReference>
<reference evidence="3" key="1">
    <citation type="submission" date="2011-02" db="EMBL/GenBank/DDBJ databases">
        <title>The Genome Sequence of Capsaspora owczarzaki ATCC 30864.</title>
        <authorList>
            <person name="Russ C."/>
            <person name="Cuomo C."/>
            <person name="Burger G."/>
            <person name="Gray M.W."/>
            <person name="Holland P.W.H."/>
            <person name="King N."/>
            <person name="Lang F.B.F."/>
            <person name="Roger A.J."/>
            <person name="Ruiz-Trillo I."/>
            <person name="Young S.K."/>
            <person name="Zeng Q."/>
            <person name="Gargeya S."/>
            <person name="Alvarado L."/>
            <person name="Berlin A."/>
            <person name="Chapman S.B."/>
            <person name="Chen Z."/>
            <person name="Freedman E."/>
            <person name="Gellesch M."/>
            <person name="Goldberg J."/>
            <person name="Griggs A."/>
            <person name="Gujja S."/>
            <person name="Heilman E."/>
            <person name="Heiman D."/>
            <person name="Howarth C."/>
            <person name="Mehta T."/>
            <person name="Neiman D."/>
            <person name="Pearson M."/>
            <person name="Roberts A."/>
            <person name="Saif S."/>
            <person name="Shea T."/>
            <person name="Shenoy N."/>
            <person name="Sisk P."/>
            <person name="Stolte C."/>
            <person name="Sykes S."/>
            <person name="White J."/>
            <person name="Yandava C."/>
            <person name="Haas B."/>
            <person name="Nusbaum C."/>
            <person name="Birren B."/>
        </authorList>
    </citation>
    <scope>NUCLEOTIDE SEQUENCE</scope>
    <source>
        <strain evidence="3">ATCC 30864</strain>
    </source>
</reference>
<keyword evidence="1" id="KW-0472">Membrane</keyword>
<dbReference type="OMA" id="FRHPLYS"/>
<protein>
    <submittedName>
        <fullName evidence="2">Membrane protein</fullName>
    </submittedName>
</protein>
<dbReference type="InParanoid" id="A0A0D2VJ25"/>
<keyword evidence="1" id="KW-1133">Transmembrane helix</keyword>
<dbReference type="PhylomeDB" id="A0A0D2VJ25"/>
<name>A0A0D2VJ25_CAPO3</name>
<dbReference type="Proteomes" id="UP000008743">
    <property type="component" value="Unassembled WGS sequence"/>
</dbReference>
<dbReference type="RefSeq" id="XP_004349896.1">
    <property type="nucleotide sequence ID" value="XM_004349846.2"/>
</dbReference>